<dbReference type="GO" id="GO:0046872">
    <property type="term" value="F:metal ion binding"/>
    <property type="evidence" value="ECO:0007669"/>
    <property type="project" value="UniProtKB-KW"/>
</dbReference>
<proteinExistence type="predicted"/>
<dbReference type="PROSITE" id="PS00198">
    <property type="entry name" value="4FE4S_FER_1"/>
    <property type="match status" value="1"/>
</dbReference>
<dbReference type="Pfam" id="PF25160">
    <property type="entry name" value="LdpA_Fe-S-bd"/>
    <property type="match status" value="1"/>
</dbReference>
<evidence type="ECO:0000313" key="5">
    <source>
        <dbReference type="EMBL" id="GLI56850.1"/>
    </source>
</evidence>
<sequence length="170" mass="18423">MNRGVKYTGVASDEELRACPGIPTEERLEKGPVVAIECVQKIPCNPCEGSCPFGAIEIGSSITELPKLMEDKCVGCGICIPKCPGLAIFKLHKNYSDTTSLVEFPYEYLPLPAKGEEAPTGNRFGEHVGMGKVHDIKNLAKNDGTTLVTLEIPKEQLMEVRTIYRGGING</sequence>
<evidence type="ECO:0000259" key="4">
    <source>
        <dbReference type="PROSITE" id="PS51379"/>
    </source>
</evidence>
<dbReference type="EMBL" id="BSDY01000010">
    <property type="protein sequence ID" value="GLI56850.1"/>
    <property type="molecule type" value="Genomic_DNA"/>
</dbReference>
<dbReference type="InterPro" id="IPR057431">
    <property type="entry name" value="LdpA_Fe-S-bd"/>
</dbReference>
<accession>A0A9W6GMW2</accession>
<dbReference type="InterPro" id="IPR017900">
    <property type="entry name" value="4Fe4S_Fe_S_CS"/>
</dbReference>
<comment type="caution">
    <text evidence="5">The sequence shown here is derived from an EMBL/GenBank/DDBJ whole genome shotgun (WGS) entry which is preliminary data.</text>
</comment>
<evidence type="ECO:0000256" key="1">
    <source>
        <dbReference type="ARBA" id="ARBA00022723"/>
    </source>
</evidence>
<reference evidence="5" key="1">
    <citation type="submission" date="2022-12" db="EMBL/GenBank/DDBJ databases">
        <title>Reference genome sequencing for broad-spectrum identification of bacterial and archaeal isolates by mass spectrometry.</title>
        <authorList>
            <person name="Sekiguchi Y."/>
            <person name="Tourlousse D.M."/>
        </authorList>
    </citation>
    <scope>NUCLEOTIDE SEQUENCE</scope>
    <source>
        <strain evidence="5">10succ1</strain>
    </source>
</reference>
<dbReference type="Proteomes" id="UP001144471">
    <property type="component" value="Unassembled WGS sequence"/>
</dbReference>
<evidence type="ECO:0000256" key="3">
    <source>
        <dbReference type="ARBA" id="ARBA00023014"/>
    </source>
</evidence>
<dbReference type="RefSeq" id="WP_281836226.1">
    <property type="nucleotide sequence ID" value="NZ_BSDY01000010.1"/>
</dbReference>
<keyword evidence="2" id="KW-0408">Iron</keyword>
<dbReference type="InterPro" id="IPR017896">
    <property type="entry name" value="4Fe4S_Fe-S-bd"/>
</dbReference>
<gene>
    <name evidence="5" type="ORF">PM10SUCC1_23640</name>
</gene>
<dbReference type="GO" id="GO:0051536">
    <property type="term" value="F:iron-sulfur cluster binding"/>
    <property type="evidence" value="ECO:0007669"/>
    <property type="project" value="UniProtKB-KW"/>
</dbReference>
<dbReference type="PROSITE" id="PS51379">
    <property type="entry name" value="4FE4S_FER_2"/>
    <property type="match status" value="2"/>
</dbReference>
<keyword evidence="6" id="KW-1185">Reference proteome</keyword>
<evidence type="ECO:0000313" key="6">
    <source>
        <dbReference type="Proteomes" id="UP001144471"/>
    </source>
</evidence>
<keyword evidence="3" id="KW-0411">Iron-sulfur</keyword>
<organism evidence="5 6">
    <name type="scientific">Propionigenium maris DSM 9537</name>
    <dbReference type="NCBI Taxonomy" id="1123000"/>
    <lineage>
        <taxon>Bacteria</taxon>
        <taxon>Fusobacteriati</taxon>
        <taxon>Fusobacteriota</taxon>
        <taxon>Fusobacteriia</taxon>
        <taxon>Fusobacteriales</taxon>
        <taxon>Fusobacteriaceae</taxon>
        <taxon>Propionigenium</taxon>
    </lineage>
</organism>
<evidence type="ECO:0000256" key="2">
    <source>
        <dbReference type="ARBA" id="ARBA00023004"/>
    </source>
</evidence>
<dbReference type="Gene3D" id="3.30.70.20">
    <property type="match status" value="1"/>
</dbReference>
<name>A0A9W6GMW2_9FUSO</name>
<dbReference type="SUPFAM" id="SSF54862">
    <property type="entry name" value="4Fe-4S ferredoxins"/>
    <property type="match status" value="1"/>
</dbReference>
<keyword evidence="1" id="KW-0479">Metal-binding</keyword>
<feature type="domain" description="4Fe-4S ferredoxin-type" evidence="4">
    <location>
        <begin position="30"/>
        <end position="61"/>
    </location>
</feature>
<dbReference type="AlphaFoldDB" id="A0A9W6GMW2"/>
<protein>
    <submittedName>
        <fullName evidence="5">Polyferredoxin</fullName>
    </submittedName>
</protein>
<feature type="domain" description="4Fe-4S ferredoxin-type" evidence="4">
    <location>
        <begin position="64"/>
        <end position="94"/>
    </location>
</feature>